<dbReference type="AlphaFoldDB" id="A0A1J5P5Y2"/>
<protein>
    <submittedName>
        <fullName evidence="2">Uncharacterized protein</fullName>
    </submittedName>
</protein>
<dbReference type="EMBL" id="MLJW01006479">
    <property type="protein sequence ID" value="OIQ66614.1"/>
    <property type="molecule type" value="Genomic_DNA"/>
</dbReference>
<proteinExistence type="predicted"/>
<evidence type="ECO:0000313" key="2">
    <source>
        <dbReference type="EMBL" id="OIQ66614.1"/>
    </source>
</evidence>
<feature type="transmembrane region" description="Helical" evidence="1">
    <location>
        <begin position="6"/>
        <end position="26"/>
    </location>
</feature>
<name>A0A1J5P5Y2_9ZZZZ</name>
<keyword evidence="1" id="KW-0472">Membrane</keyword>
<evidence type="ECO:0000256" key="1">
    <source>
        <dbReference type="SAM" id="Phobius"/>
    </source>
</evidence>
<accession>A0A1J5P5Y2</accession>
<reference evidence="2" key="1">
    <citation type="submission" date="2016-10" db="EMBL/GenBank/DDBJ databases">
        <title>Sequence of Gallionella enrichment culture.</title>
        <authorList>
            <person name="Poehlein A."/>
            <person name="Muehling M."/>
            <person name="Daniel R."/>
        </authorList>
    </citation>
    <scope>NUCLEOTIDE SEQUENCE</scope>
</reference>
<keyword evidence="1" id="KW-0812">Transmembrane</keyword>
<sequence>MALGIASSILFRMLVVGGLLLWFLIWKGYVQ</sequence>
<comment type="caution">
    <text evidence="2">The sequence shown here is derived from an EMBL/GenBank/DDBJ whole genome shotgun (WGS) entry which is preliminary data.</text>
</comment>
<keyword evidence="1" id="KW-1133">Transmembrane helix</keyword>
<organism evidence="2">
    <name type="scientific">mine drainage metagenome</name>
    <dbReference type="NCBI Taxonomy" id="410659"/>
    <lineage>
        <taxon>unclassified sequences</taxon>
        <taxon>metagenomes</taxon>
        <taxon>ecological metagenomes</taxon>
    </lineage>
</organism>
<gene>
    <name evidence="2" type="ORF">GALL_518150</name>
</gene>